<dbReference type="GO" id="GO:0016491">
    <property type="term" value="F:oxidoreductase activity"/>
    <property type="evidence" value="ECO:0007669"/>
    <property type="project" value="UniProtKB-KW"/>
</dbReference>
<dbReference type="SUPFAM" id="SSF51905">
    <property type="entry name" value="FAD/NAD(P)-binding domain"/>
    <property type="match status" value="1"/>
</dbReference>
<evidence type="ECO:0000256" key="1">
    <source>
        <dbReference type="ARBA" id="ARBA00009410"/>
    </source>
</evidence>
<dbReference type="EMBL" id="JBBKTW010000013">
    <property type="protein sequence ID" value="MEN2991761.1"/>
    <property type="molecule type" value="Genomic_DNA"/>
</dbReference>
<keyword evidence="2 4" id="KW-0560">Oxidoreductase</keyword>
<evidence type="ECO:0000313" key="4">
    <source>
        <dbReference type="EMBL" id="MEN2991761.1"/>
    </source>
</evidence>
<dbReference type="Proteomes" id="UP001413721">
    <property type="component" value="Unassembled WGS sequence"/>
</dbReference>
<comment type="similarity">
    <text evidence="1">Belongs to the DadA oxidoreductase family.</text>
</comment>
<evidence type="ECO:0000313" key="5">
    <source>
        <dbReference type="Proteomes" id="UP001413721"/>
    </source>
</evidence>
<dbReference type="Pfam" id="PF01266">
    <property type="entry name" value="DAO"/>
    <property type="match status" value="1"/>
</dbReference>
<feature type="domain" description="FAD dependent oxidoreductase" evidence="3">
    <location>
        <begin position="30"/>
        <end position="420"/>
    </location>
</feature>
<dbReference type="PANTHER" id="PTHR13847:SF280">
    <property type="entry name" value="D-AMINO ACID DEHYDROGENASE"/>
    <property type="match status" value="1"/>
</dbReference>
<dbReference type="Gene3D" id="3.30.9.10">
    <property type="entry name" value="D-Amino Acid Oxidase, subunit A, domain 2"/>
    <property type="match status" value="1"/>
</dbReference>
<dbReference type="EC" id="1.-.-.-" evidence="4"/>
<comment type="caution">
    <text evidence="4">The sequence shown here is derived from an EMBL/GenBank/DDBJ whole genome shotgun (WGS) entry which is preliminary data.</text>
</comment>
<proteinExistence type="inferred from homology"/>
<evidence type="ECO:0000256" key="2">
    <source>
        <dbReference type="ARBA" id="ARBA00023002"/>
    </source>
</evidence>
<reference evidence="4 5" key="1">
    <citation type="submission" date="2024-03" db="EMBL/GenBank/DDBJ databases">
        <title>High-quality draft genome sequencing of Tistrella sp. BH-R2-4.</title>
        <authorList>
            <person name="Dong C."/>
        </authorList>
    </citation>
    <scope>NUCLEOTIDE SEQUENCE [LARGE SCALE GENOMIC DNA]</scope>
    <source>
        <strain evidence="4 5">BH-R2-4</strain>
    </source>
</reference>
<sequence length="451" mass="46678">MTSLSLLGHAPDDAVSSLLNQPEPVPRRADVVIIGGGIMGCAAAWSLSRAGLSVVLVEKNRIASQQSGRNWGFVRSLCRDPLELPLAALALSIWPGLSAALGHETGWRRSGCLFLSDTAADHGFYSRWRAAAGDMVRETHLLSADQVATRFPALTGRTEGAIIAEADGQAEPVLATLAFARAAAGAGATLLEDCGVRAIETTGGRASGVATEFGPIAAPVVVCTAGAATYRLVGGLGLRLPQKTVRSTVALTAPLPDLGLPCFVGGGLGLRQRPDGSCVIATDGGTDIDITIDAFRASRFFLRELVRNRKGFALSLGAALVDDMHQRLAVPRAERAVRPRAPDIAANPDRVAETRRRFGTLFGGVAVPEIVKSWAGAIDVMPDALPVIDAGGPVAGLIVATGFSGHGFGLGPAVGQVLSSLAQGEAPGVDLAPFAADRFTRGAYTRPYASI</sequence>
<keyword evidence="5" id="KW-1185">Reference proteome</keyword>
<gene>
    <name evidence="4" type="ORF">WG926_25850</name>
</gene>
<evidence type="ECO:0000259" key="3">
    <source>
        <dbReference type="Pfam" id="PF01266"/>
    </source>
</evidence>
<dbReference type="Gene3D" id="3.50.50.60">
    <property type="entry name" value="FAD/NAD(P)-binding domain"/>
    <property type="match status" value="2"/>
</dbReference>
<dbReference type="InterPro" id="IPR036188">
    <property type="entry name" value="FAD/NAD-bd_sf"/>
</dbReference>
<dbReference type="InterPro" id="IPR006076">
    <property type="entry name" value="FAD-dep_OxRdtase"/>
</dbReference>
<name>A0ABU9YSZ5_9PROT</name>
<protein>
    <submittedName>
        <fullName evidence="4">FAD-binding oxidoreductase</fullName>
        <ecNumber evidence="4">1.-.-.-</ecNumber>
    </submittedName>
</protein>
<accession>A0ABU9YSZ5</accession>
<dbReference type="PANTHER" id="PTHR13847">
    <property type="entry name" value="SARCOSINE DEHYDROGENASE-RELATED"/>
    <property type="match status" value="1"/>
</dbReference>
<organism evidence="4 5">
    <name type="scientific">Tistrella arctica</name>
    <dbReference type="NCBI Taxonomy" id="3133430"/>
    <lineage>
        <taxon>Bacteria</taxon>
        <taxon>Pseudomonadati</taxon>
        <taxon>Pseudomonadota</taxon>
        <taxon>Alphaproteobacteria</taxon>
        <taxon>Geminicoccales</taxon>
        <taxon>Geminicoccaceae</taxon>
        <taxon>Tistrella</taxon>
    </lineage>
</organism>
<dbReference type="RefSeq" id="WP_345938635.1">
    <property type="nucleotide sequence ID" value="NZ_JBBKTW010000013.1"/>
</dbReference>